<keyword evidence="2" id="KW-1185">Reference proteome</keyword>
<dbReference type="GO" id="GO:0044781">
    <property type="term" value="P:bacterial-type flagellum organization"/>
    <property type="evidence" value="ECO:0007669"/>
    <property type="project" value="InterPro"/>
</dbReference>
<dbReference type="RefSeq" id="WP_057840359.1">
    <property type="nucleotide sequence ID" value="NZ_LLXZ01000217.1"/>
</dbReference>
<name>A0A0R3KGJ4_9BRAD</name>
<dbReference type="AlphaFoldDB" id="A0A0R3KGJ4"/>
<protein>
    <submittedName>
        <fullName evidence="1">Transcriptional regulator</fullName>
    </submittedName>
</protein>
<gene>
    <name evidence="1" type="primary">flaF</name>
    <name evidence="1" type="ORF">CQ12_32770</name>
</gene>
<dbReference type="NCBIfam" id="NF009435">
    <property type="entry name" value="PRK12794.1"/>
    <property type="match status" value="1"/>
</dbReference>
<proteinExistence type="predicted"/>
<dbReference type="Proteomes" id="UP000050863">
    <property type="component" value="Unassembled WGS sequence"/>
</dbReference>
<reference evidence="1 2" key="1">
    <citation type="submission" date="2014-03" db="EMBL/GenBank/DDBJ databases">
        <title>Bradyrhizobium valentinum sp. nov., isolated from effective nodules of Lupinus mariae-josephae, a lupine endemic of basic-lime soils in Eastern Spain.</title>
        <authorList>
            <person name="Duran D."/>
            <person name="Rey L."/>
            <person name="Navarro A."/>
            <person name="Busquets A."/>
            <person name="Imperial J."/>
            <person name="Ruiz-Argueso T."/>
        </authorList>
    </citation>
    <scope>NUCLEOTIDE SEQUENCE [LARGE SCALE GENOMIC DNA]</scope>
    <source>
        <strain evidence="1 2">PAC68</strain>
    </source>
</reference>
<accession>A0A0R3KGJ4</accession>
<evidence type="ECO:0000313" key="1">
    <source>
        <dbReference type="EMBL" id="KRQ94410.1"/>
    </source>
</evidence>
<organism evidence="1 2">
    <name type="scientific">Bradyrhizobium jicamae</name>
    <dbReference type="NCBI Taxonomy" id="280332"/>
    <lineage>
        <taxon>Bacteria</taxon>
        <taxon>Pseudomonadati</taxon>
        <taxon>Pseudomonadota</taxon>
        <taxon>Alphaproteobacteria</taxon>
        <taxon>Hyphomicrobiales</taxon>
        <taxon>Nitrobacteraceae</taxon>
        <taxon>Bradyrhizobium</taxon>
    </lineage>
</organism>
<dbReference type="Pfam" id="PF07309">
    <property type="entry name" value="FlaF"/>
    <property type="match status" value="1"/>
</dbReference>
<evidence type="ECO:0000313" key="2">
    <source>
        <dbReference type="Proteomes" id="UP000050863"/>
    </source>
</evidence>
<dbReference type="InterPro" id="IPR010845">
    <property type="entry name" value="FlaF"/>
</dbReference>
<dbReference type="EMBL" id="LLXZ01000217">
    <property type="protein sequence ID" value="KRQ94410.1"/>
    <property type="molecule type" value="Genomic_DNA"/>
</dbReference>
<comment type="caution">
    <text evidence="1">The sequence shown here is derived from an EMBL/GenBank/DDBJ whole genome shotgun (WGS) entry which is preliminary data.</text>
</comment>
<dbReference type="OrthoDB" id="8563081at2"/>
<sequence length="121" mass="13203">MSNAAQAYARTSQTTSSPREIEAQALLKAARQLQEVQTNWAGPGQAMENALLFNRRLWSIFMSAAQADENPQSIEVRQNIANIGVFVMKQTVDMQLNPDPAKLKSLIDINCNLAAGLSGRG</sequence>
<dbReference type="STRING" id="280332.CQ12_32770"/>